<dbReference type="InterPro" id="IPR036259">
    <property type="entry name" value="MFS_trans_sf"/>
</dbReference>
<organism evidence="6 7">
    <name type="scientific">Actinophytocola algeriensis</name>
    <dbReference type="NCBI Taxonomy" id="1768010"/>
    <lineage>
        <taxon>Bacteria</taxon>
        <taxon>Bacillati</taxon>
        <taxon>Actinomycetota</taxon>
        <taxon>Actinomycetes</taxon>
        <taxon>Pseudonocardiales</taxon>
        <taxon>Pseudonocardiaceae</taxon>
    </lineage>
</organism>
<feature type="transmembrane region" description="Helical" evidence="5">
    <location>
        <begin position="267"/>
        <end position="288"/>
    </location>
</feature>
<accession>A0A7W7QF24</accession>
<dbReference type="Gene3D" id="1.20.1250.20">
    <property type="entry name" value="MFS general substrate transporter like domains"/>
    <property type="match status" value="1"/>
</dbReference>
<evidence type="ECO:0000256" key="2">
    <source>
        <dbReference type="ARBA" id="ARBA00022692"/>
    </source>
</evidence>
<gene>
    <name evidence="6" type="ORF">FHR82_008595</name>
</gene>
<protein>
    <submittedName>
        <fullName evidence="6">MFS family permease</fullName>
    </submittedName>
</protein>
<feature type="transmembrane region" description="Helical" evidence="5">
    <location>
        <begin position="382"/>
        <end position="400"/>
    </location>
</feature>
<keyword evidence="7" id="KW-1185">Reference proteome</keyword>
<evidence type="ECO:0000256" key="3">
    <source>
        <dbReference type="ARBA" id="ARBA00022989"/>
    </source>
</evidence>
<comment type="caution">
    <text evidence="6">The sequence shown here is derived from an EMBL/GenBank/DDBJ whole genome shotgun (WGS) entry which is preliminary data.</text>
</comment>
<evidence type="ECO:0000313" key="7">
    <source>
        <dbReference type="Proteomes" id="UP000520767"/>
    </source>
</evidence>
<feature type="transmembrane region" description="Helical" evidence="5">
    <location>
        <begin position="295"/>
        <end position="314"/>
    </location>
</feature>
<dbReference type="Pfam" id="PF07690">
    <property type="entry name" value="MFS_1"/>
    <property type="match status" value="1"/>
</dbReference>
<feature type="transmembrane region" description="Helical" evidence="5">
    <location>
        <begin position="168"/>
        <end position="190"/>
    </location>
</feature>
<dbReference type="InterPro" id="IPR005829">
    <property type="entry name" value="Sugar_transporter_CS"/>
</dbReference>
<evidence type="ECO:0000256" key="5">
    <source>
        <dbReference type="SAM" id="Phobius"/>
    </source>
</evidence>
<evidence type="ECO:0000256" key="4">
    <source>
        <dbReference type="ARBA" id="ARBA00023136"/>
    </source>
</evidence>
<sequence length="413" mass="42935">MTGAQARDRYLFLLFLRWFPVGMWVPIVVLLPLDRGLTLAEAGLAASLQGFVVLALELPTGGLSDSWGRRPVLLLSSVIGLASVTVLIFADTFAMFALVYVLQGIYRALDSGPLESWYVDATLADDPDAKLERGLSAGGTVAGVAIGTGALVTSGIVAWVHLPGVPTLVQPVLLILALQLAGFAALALLVREAPHPSGKRSLLASIRDVPGVIVEGARIVRRSRVLLCLLGVSLCWGFGMVTFEVLMPVRLSELVGGPERAVELTGPVSAAAWFVNALGAAAITLVTARLGVGRTAVLLPLLHGASIVLMGLAAGPAGVIAAHLVCYTAHGASGPVSMTLLHREVTSEHRSTVMSMSSMIWQPAGALGQILLTLLASGVSTSVAIIAGGVVLALASPLYLPAMRAERRKPVPV</sequence>
<proteinExistence type="predicted"/>
<feature type="transmembrane region" description="Helical" evidence="5">
    <location>
        <begin position="78"/>
        <end position="102"/>
    </location>
</feature>
<feature type="transmembrane region" description="Helical" evidence="5">
    <location>
        <begin position="225"/>
        <end position="247"/>
    </location>
</feature>
<comment type="subcellular location">
    <subcellularLocation>
        <location evidence="1">Membrane</location>
        <topology evidence="1">Multi-pass membrane protein</topology>
    </subcellularLocation>
</comment>
<dbReference type="PANTHER" id="PTHR23530">
    <property type="entry name" value="TRANSPORT PROTEIN-RELATED"/>
    <property type="match status" value="1"/>
</dbReference>
<dbReference type="SUPFAM" id="SSF103473">
    <property type="entry name" value="MFS general substrate transporter"/>
    <property type="match status" value="1"/>
</dbReference>
<dbReference type="RefSeq" id="WP_184816330.1">
    <property type="nucleotide sequence ID" value="NZ_JACHJQ010000013.1"/>
</dbReference>
<keyword evidence="2 5" id="KW-0812">Transmembrane</keyword>
<dbReference type="GO" id="GO:0022857">
    <property type="term" value="F:transmembrane transporter activity"/>
    <property type="evidence" value="ECO:0007669"/>
    <property type="project" value="InterPro"/>
</dbReference>
<feature type="transmembrane region" description="Helical" evidence="5">
    <location>
        <begin position="12"/>
        <end position="31"/>
    </location>
</feature>
<keyword evidence="4 5" id="KW-0472">Membrane</keyword>
<evidence type="ECO:0000256" key="1">
    <source>
        <dbReference type="ARBA" id="ARBA00004141"/>
    </source>
</evidence>
<dbReference type="EMBL" id="JACHJQ010000013">
    <property type="protein sequence ID" value="MBB4912324.1"/>
    <property type="molecule type" value="Genomic_DNA"/>
</dbReference>
<dbReference type="Proteomes" id="UP000520767">
    <property type="component" value="Unassembled WGS sequence"/>
</dbReference>
<name>A0A7W7QF24_9PSEU</name>
<dbReference type="InterPro" id="IPR053160">
    <property type="entry name" value="MFS_DHA3_Transporter"/>
</dbReference>
<dbReference type="GO" id="GO:0016020">
    <property type="term" value="C:membrane"/>
    <property type="evidence" value="ECO:0007669"/>
    <property type="project" value="UniProtKB-SubCell"/>
</dbReference>
<dbReference type="PROSITE" id="PS00216">
    <property type="entry name" value="SUGAR_TRANSPORT_1"/>
    <property type="match status" value="1"/>
</dbReference>
<dbReference type="PANTHER" id="PTHR23530:SF1">
    <property type="entry name" value="PERMEASE, MAJOR FACILITATOR SUPERFAMILY-RELATED"/>
    <property type="match status" value="1"/>
</dbReference>
<reference evidence="6 7" key="1">
    <citation type="submission" date="2020-08" db="EMBL/GenBank/DDBJ databases">
        <title>Genomic Encyclopedia of Type Strains, Phase III (KMG-III): the genomes of soil and plant-associated and newly described type strains.</title>
        <authorList>
            <person name="Whitman W."/>
        </authorList>
    </citation>
    <scope>NUCLEOTIDE SEQUENCE [LARGE SCALE GENOMIC DNA]</scope>
    <source>
        <strain evidence="6 7">CECT 8960</strain>
    </source>
</reference>
<dbReference type="AlphaFoldDB" id="A0A7W7QF24"/>
<evidence type="ECO:0000313" key="6">
    <source>
        <dbReference type="EMBL" id="MBB4912324.1"/>
    </source>
</evidence>
<dbReference type="InterPro" id="IPR011701">
    <property type="entry name" value="MFS"/>
</dbReference>
<keyword evidence="3 5" id="KW-1133">Transmembrane helix</keyword>
<feature type="transmembrane region" description="Helical" evidence="5">
    <location>
        <begin position="140"/>
        <end position="162"/>
    </location>
</feature>